<comment type="caution">
    <text evidence="2">The sequence shown here is derived from an EMBL/GenBank/DDBJ whole genome shotgun (WGS) entry which is preliminary data.</text>
</comment>
<evidence type="ECO:0000313" key="2">
    <source>
        <dbReference type="EMBL" id="ESS66157.1"/>
    </source>
</evidence>
<name>V5BJ69_TRYCR</name>
<keyword evidence="1" id="KW-1133">Transmembrane helix</keyword>
<protein>
    <submittedName>
        <fullName evidence="2">Uncharacterized protein</fullName>
    </submittedName>
</protein>
<proteinExistence type="predicted"/>
<evidence type="ECO:0000313" key="3">
    <source>
        <dbReference type="Proteomes" id="UP000017861"/>
    </source>
</evidence>
<feature type="transmembrane region" description="Helical" evidence="1">
    <location>
        <begin position="38"/>
        <end position="59"/>
    </location>
</feature>
<dbReference type="EMBL" id="AYLP01000050">
    <property type="protein sequence ID" value="ESS66157.1"/>
    <property type="molecule type" value="Genomic_DNA"/>
</dbReference>
<reference evidence="2 3" key="1">
    <citation type="journal article" date="2014" name="Genome Announc.">
        <title>Trypanosoma cruzi Clone Dm28c Draft Genome Sequence.</title>
        <authorList>
            <person name="Grisard E.C."/>
            <person name="Teixeira S.M."/>
            <person name="de Almeida L.G."/>
            <person name="Stoco P.H."/>
            <person name="Gerber A.L."/>
            <person name="Talavera-Lopez C."/>
            <person name="Lima O.C."/>
            <person name="Andersson B."/>
            <person name="de Vasconcelos A.T."/>
        </authorList>
    </citation>
    <scope>NUCLEOTIDE SEQUENCE [LARGE SCALE GENOMIC DNA]</scope>
    <source>
        <strain evidence="2 3">Dm28c</strain>
    </source>
</reference>
<gene>
    <name evidence="2" type="ORF">TCDM_05292</name>
</gene>
<sequence>MGVKKLQQKNSVLGCGIINWVFVPICGSNEMCILWHPFIIIIIIIIICVCACSFILFYFSSPLTFLFCWNV</sequence>
<dbReference type="Proteomes" id="UP000017861">
    <property type="component" value="Unassembled WGS sequence"/>
</dbReference>
<organism evidence="2 3">
    <name type="scientific">Trypanosoma cruzi Dm28c</name>
    <dbReference type="NCBI Taxonomy" id="1416333"/>
    <lineage>
        <taxon>Eukaryota</taxon>
        <taxon>Discoba</taxon>
        <taxon>Euglenozoa</taxon>
        <taxon>Kinetoplastea</taxon>
        <taxon>Metakinetoplastina</taxon>
        <taxon>Trypanosomatida</taxon>
        <taxon>Trypanosomatidae</taxon>
        <taxon>Trypanosoma</taxon>
        <taxon>Schizotrypanum</taxon>
    </lineage>
</organism>
<accession>V5BJ69</accession>
<dbReference type="AlphaFoldDB" id="V5BJ69"/>
<keyword evidence="1" id="KW-0472">Membrane</keyword>
<evidence type="ECO:0000256" key="1">
    <source>
        <dbReference type="SAM" id="Phobius"/>
    </source>
</evidence>
<keyword evidence="1" id="KW-0812">Transmembrane</keyword>
<dbReference type="VEuPathDB" id="TriTrypDB:TCDM_05292"/>